<comment type="function">
    <text evidence="8">Required for male fertility and normal male germ cell differentiation.</text>
</comment>
<dbReference type="Gene3D" id="3.30.160.20">
    <property type="match status" value="1"/>
</dbReference>
<evidence type="ECO:0000256" key="8">
    <source>
        <dbReference type="ARBA" id="ARBA00059681"/>
    </source>
</evidence>
<dbReference type="SUPFAM" id="SSF54768">
    <property type="entry name" value="dsRNA-binding domain-like"/>
    <property type="match status" value="1"/>
</dbReference>
<comment type="caution">
    <text evidence="14">The sequence shown here is derived from an EMBL/GenBank/DDBJ whole genome shotgun (WGS) entry which is preliminary data.</text>
</comment>
<dbReference type="InterPro" id="IPR014720">
    <property type="entry name" value="dsRBD_dom"/>
</dbReference>
<feature type="domain" description="A to I editase" evidence="13">
    <location>
        <begin position="169"/>
        <end position="256"/>
    </location>
</feature>
<dbReference type="Pfam" id="PF00035">
    <property type="entry name" value="dsrm"/>
    <property type="match status" value="1"/>
</dbReference>
<evidence type="ECO:0000256" key="11">
    <source>
        <dbReference type="PROSITE-ProRule" id="PRU00266"/>
    </source>
</evidence>
<dbReference type="FunFam" id="3.30.160.20:FF:000056">
    <property type="entry name" value="Adenosine deaminase domain-containing 2"/>
    <property type="match status" value="1"/>
</dbReference>
<evidence type="ECO:0000313" key="14">
    <source>
        <dbReference type="EMBL" id="PNI45752.1"/>
    </source>
</evidence>
<dbReference type="InterPro" id="IPR044454">
    <property type="entry name" value="ADAD2_DSRM"/>
</dbReference>
<dbReference type="GO" id="GO:0005737">
    <property type="term" value="C:cytoplasm"/>
    <property type="evidence" value="ECO:0007669"/>
    <property type="project" value="UniProtKB-SubCell"/>
</dbReference>
<dbReference type="PROSITE" id="PS50141">
    <property type="entry name" value="A_DEAMIN_EDITASE"/>
    <property type="match status" value="1"/>
</dbReference>
<sequence>ELGAARAWENLGEQMGKAPRVPVPPAGLSLPLKDPPASQAVSLLTEYAASLGIFLLFREDQPPGPCFPFSVSVELDGVVCPAGTANSKTEAKQQAALSALCYIRSQLENPENILTHEQRCAALVSAGFDLLLDERSPYWACKGTVAGVILEREIPRARGHVKEIYKLVALGTGSSCCAGWLEFSGQQLHDCHGLVIARRALLRFLFRQLLLATQGGPKGKEQSVLAPQPGPGPPFTLKPRVFLHLYISNTPKGAARDIYLPPTSEG</sequence>
<comment type="similarity">
    <text evidence="9">Belongs to the ADAD family.</text>
</comment>
<evidence type="ECO:0000256" key="10">
    <source>
        <dbReference type="ARBA" id="ARBA00067840"/>
    </source>
</evidence>
<dbReference type="PANTHER" id="PTHR10910">
    <property type="entry name" value="EUKARYOTE SPECIFIC DSRNA BINDING PROTEIN"/>
    <property type="match status" value="1"/>
</dbReference>
<dbReference type="GO" id="GO:0005634">
    <property type="term" value="C:nucleus"/>
    <property type="evidence" value="ECO:0007669"/>
    <property type="project" value="UniProtKB-SubCell"/>
</dbReference>
<evidence type="ECO:0000256" key="7">
    <source>
        <dbReference type="ARBA" id="ARBA00023242"/>
    </source>
</evidence>
<evidence type="ECO:0000313" key="15">
    <source>
        <dbReference type="Proteomes" id="UP000236370"/>
    </source>
</evidence>
<evidence type="ECO:0000256" key="5">
    <source>
        <dbReference type="ARBA" id="ARBA00022871"/>
    </source>
</evidence>
<protein>
    <recommendedName>
        <fullName evidence="10">Adenosine deaminase domain-containing protein 2</fullName>
    </recommendedName>
</protein>
<keyword evidence="4" id="KW-0221">Differentiation</keyword>
<dbReference type="PROSITE" id="PS50137">
    <property type="entry name" value="DS_RBD"/>
    <property type="match status" value="1"/>
</dbReference>
<evidence type="ECO:0000259" key="12">
    <source>
        <dbReference type="PROSITE" id="PS50137"/>
    </source>
</evidence>
<evidence type="ECO:0000256" key="3">
    <source>
        <dbReference type="ARBA" id="ARBA00022490"/>
    </source>
</evidence>
<evidence type="ECO:0000256" key="9">
    <source>
        <dbReference type="ARBA" id="ARBA00061642"/>
    </source>
</evidence>
<reference evidence="14 15" key="1">
    <citation type="submission" date="2017-12" db="EMBL/GenBank/DDBJ databases">
        <title>High-resolution comparative analysis of great ape genomes.</title>
        <authorList>
            <person name="Pollen A."/>
            <person name="Hastie A."/>
            <person name="Hormozdiari F."/>
            <person name="Dougherty M."/>
            <person name="Liu R."/>
            <person name="Chaisson M."/>
            <person name="Hoppe E."/>
            <person name="Hill C."/>
            <person name="Pang A."/>
            <person name="Hillier L."/>
            <person name="Baker C."/>
            <person name="Armstrong J."/>
            <person name="Shendure J."/>
            <person name="Paten B."/>
            <person name="Wilson R."/>
            <person name="Chao H."/>
            <person name="Schneider V."/>
            <person name="Ventura M."/>
            <person name="Kronenberg Z."/>
            <person name="Murali S."/>
            <person name="Gordon D."/>
            <person name="Cantsilieris S."/>
            <person name="Munson K."/>
            <person name="Nelson B."/>
            <person name="Raja A."/>
            <person name="Underwood J."/>
            <person name="Diekhans M."/>
            <person name="Fiddes I."/>
            <person name="Haussler D."/>
            <person name="Eichler E."/>
        </authorList>
    </citation>
    <scope>NUCLEOTIDE SEQUENCE [LARGE SCALE GENOMIC DNA]</scope>
    <source>
        <strain evidence="14">Yerkes chimp pedigree #C0471</strain>
    </source>
</reference>
<evidence type="ECO:0000259" key="13">
    <source>
        <dbReference type="PROSITE" id="PS50141"/>
    </source>
</evidence>
<keyword evidence="3" id="KW-0963">Cytoplasm</keyword>
<gene>
    <name evidence="14" type="ORF">CK820_G0029406</name>
</gene>
<dbReference type="PANTHER" id="PTHR10910:SF106">
    <property type="entry name" value="ADENOSINE DEAMINASE DOMAIN-CONTAINING PROTEIN 2"/>
    <property type="match status" value="1"/>
</dbReference>
<dbReference type="AlphaFoldDB" id="A0A2J8LEQ4"/>
<dbReference type="GO" id="GO:0030154">
    <property type="term" value="P:cell differentiation"/>
    <property type="evidence" value="ECO:0007669"/>
    <property type="project" value="UniProtKB-KW"/>
</dbReference>
<dbReference type="EMBL" id="NBAG03000295">
    <property type="protein sequence ID" value="PNI45752.1"/>
    <property type="molecule type" value="Genomic_DNA"/>
</dbReference>
<proteinExistence type="inferred from homology"/>
<dbReference type="GO" id="GO:0006396">
    <property type="term" value="P:RNA processing"/>
    <property type="evidence" value="ECO:0007669"/>
    <property type="project" value="InterPro"/>
</dbReference>
<feature type="non-terminal residue" evidence="14">
    <location>
        <position position="266"/>
    </location>
</feature>
<evidence type="ECO:0000256" key="6">
    <source>
        <dbReference type="ARBA" id="ARBA00022884"/>
    </source>
</evidence>
<dbReference type="Pfam" id="PF02137">
    <property type="entry name" value="A_deamin"/>
    <property type="match status" value="1"/>
</dbReference>
<feature type="non-terminal residue" evidence="14">
    <location>
        <position position="1"/>
    </location>
</feature>
<dbReference type="GO" id="GO:0007283">
    <property type="term" value="P:spermatogenesis"/>
    <property type="evidence" value="ECO:0007669"/>
    <property type="project" value="UniProtKB-KW"/>
</dbReference>
<dbReference type="InterPro" id="IPR002466">
    <property type="entry name" value="A_deamin"/>
</dbReference>
<evidence type="ECO:0000256" key="1">
    <source>
        <dbReference type="ARBA" id="ARBA00004123"/>
    </source>
</evidence>
<comment type="subcellular location">
    <subcellularLocation>
        <location evidence="2">Cytoplasm</location>
    </subcellularLocation>
    <subcellularLocation>
        <location evidence="1">Nucleus</location>
    </subcellularLocation>
</comment>
<evidence type="ECO:0000256" key="4">
    <source>
        <dbReference type="ARBA" id="ARBA00022782"/>
    </source>
</evidence>
<organism evidence="14 15">
    <name type="scientific">Pan troglodytes</name>
    <name type="common">Chimpanzee</name>
    <dbReference type="NCBI Taxonomy" id="9598"/>
    <lineage>
        <taxon>Eukaryota</taxon>
        <taxon>Metazoa</taxon>
        <taxon>Chordata</taxon>
        <taxon>Craniata</taxon>
        <taxon>Vertebrata</taxon>
        <taxon>Euteleostomi</taxon>
        <taxon>Mammalia</taxon>
        <taxon>Eutheria</taxon>
        <taxon>Euarchontoglires</taxon>
        <taxon>Primates</taxon>
        <taxon>Haplorrhini</taxon>
        <taxon>Catarrhini</taxon>
        <taxon>Hominidae</taxon>
        <taxon>Pan</taxon>
    </lineage>
</organism>
<dbReference type="GO" id="GO:0004000">
    <property type="term" value="F:adenosine deaminase activity"/>
    <property type="evidence" value="ECO:0007669"/>
    <property type="project" value="InterPro"/>
</dbReference>
<keyword evidence="7" id="KW-0539">Nucleus</keyword>
<dbReference type="Proteomes" id="UP000236370">
    <property type="component" value="Unassembled WGS sequence"/>
</dbReference>
<accession>A0A2J8LEQ4</accession>
<keyword evidence="6 11" id="KW-0694">RNA-binding</keyword>
<keyword evidence="5" id="KW-0744">Spermatogenesis</keyword>
<name>A0A2J8LEQ4_PANTR</name>
<feature type="domain" description="DRBM" evidence="12">
    <location>
        <begin position="39"/>
        <end position="105"/>
    </location>
</feature>
<dbReference type="GO" id="GO:0003723">
    <property type="term" value="F:RNA binding"/>
    <property type="evidence" value="ECO:0007669"/>
    <property type="project" value="UniProtKB-UniRule"/>
</dbReference>
<evidence type="ECO:0000256" key="2">
    <source>
        <dbReference type="ARBA" id="ARBA00004496"/>
    </source>
</evidence>
<dbReference type="CDD" id="cd19906">
    <property type="entry name" value="DSRM_ADAD2"/>
    <property type="match status" value="1"/>
</dbReference>